<keyword evidence="2" id="KW-1185">Reference proteome</keyword>
<evidence type="ECO:0000313" key="2">
    <source>
        <dbReference type="Proteomes" id="UP000828048"/>
    </source>
</evidence>
<evidence type="ECO:0000313" key="1">
    <source>
        <dbReference type="EMBL" id="KAH7840063.1"/>
    </source>
</evidence>
<comment type="caution">
    <text evidence="1">The sequence shown here is derived from an EMBL/GenBank/DDBJ whole genome shotgun (WGS) entry which is preliminary data.</text>
</comment>
<name>A0ACB7XI64_9ERIC</name>
<sequence>MDLWSTEKEVVGDANLLLRDENSNYFPLPMVKDAVIENLGNNVAKDGAALEVISENEKDFQGVLISVLLLKVSWRDVHFGSAFGCEIEYLPFDLNDEELEIIWFCRSTFILASFHPLLKPKTSILQRHFIGSASAKSSAKSRDDALLFIIVSYTYIYMALLFHQSSVSSSTSSIGFLSTFDGPKLRNLYKTNSGTAKRYRGCRASWEESRLEERKKAAVDNPSKFKALTEKARKDSERRRRYFGCE</sequence>
<protein>
    <submittedName>
        <fullName evidence="1">Uncharacterized protein</fullName>
    </submittedName>
</protein>
<gene>
    <name evidence="1" type="ORF">Vadar_012249</name>
</gene>
<proteinExistence type="predicted"/>
<reference evidence="1 2" key="1">
    <citation type="journal article" date="2021" name="Hortic Res">
        <title>High-quality reference genome and annotation aids understanding of berry development for evergreen blueberry (Vaccinium darrowii).</title>
        <authorList>
            <person name="Yu J."/>
            <person name="Hulse-Kemp A.M."/>
            <person name="Babiker E."/>
            <person name="Staton M."/>
        </authorList>
    </citation>
    <scope>NUCLEOTIDE SEQUENCE [LARGE SCALE GENOMIC DNA]</scope>
    <source>
        <strain evidence="2">cv. NJ 8807/NJ 8810</strain>
        <tissue evidence="1">Young leaf</tissue>
    </source>
</reference>
<accession>A0ACB7XI64</accession>
<organism evidence="1 2">
    <name type="scientific">Vaccinium darrowii</name>
    <dbReference type="NCBI Taxonomy" id="229202"/>
    <lineage>
        <taxon>Eukaryota</taxon>
        <taxon>Viridiplantae</taxon>
        <taxon>Streptophyta</taxon>
        <taxon>Embryophyta</taxon>
        <taxon>Tracheophyta</taxon>
        <taxon>Spermatophyta</taxon>
        <taxon>Magnoliopsida</taxon>
        <taxon>eudicotyledons</taxon>
        <taxon>Gunneridae</taxon>
        <taxon>Pentapetalae</taxon>
        <taxon>asterids</taxon>
        <taxon>Ericales</taxon>
        <taxon>Ericaceae</taxon>
        <taxon>Vaccinioideae</taxon>
        <taxon>Vaccinieae</taxon>
        <taxon>Vaccinium</taxon>
    </lineage>
</organism>
<dbReference type="EMBL" id="CM037160">
    <property type="protein sequence ID" value="KAH7840063.1"/>
    <property type="molecule type" value="Genomic_DNA"/>
</dbReference>
<dbReference type="Proteomes" id="UP000828048">
    <property type="component" value="Chromosome 10"/>
</dbReference>